<feature type="domain" description="ABC transporter" evidence="5">
    <location>
        <begin position="1"/>
        <end position="221"/>
    </location>
</feature>
<dbReference type="PANTHER" id="PTHR42798">
    <property type="entry name" value="LIPOPROTEIN-RELEASING SYSTEM ATP-BINDING PROTEIN LOLD"/>
    <property type="match status" value="1"/>
</dbReference>
<dbReference type="InterPro" id="IPR017871">
    <property type="entry name" value="ABC_transporter-like_CS"/>
</dbReference>
<dbReference type="Gene3D" id="3.40.50.300">
    <property type="entry name" value="P-loop containing nucleotide triphosphate hydrolases"/>
    <property type="match status" value="1"/>
</dbReference>
<dbReference type="GO" id="GO:0005524">
    <property type="term" value="F:ATP binding"/>
    <property type="evidence" value="ECO:0007669"/>
    <property type="project" value="UniProtKB-KW"/>
</dbReference>
<dbReference type="FunFam" id="3.40.50.300:FF:000032">
    <property type="entry name" value="Export ABC transporter ATP-binding protein"/>
    <property type="match status" value="1"/>
</dbReference>
<dbReference type="InterPro" id="IPR017911">
    <property type="entry name" value="MacB-like_ATP-bd"/>
</dbReference>
<evidence type="ECO:0000256" key="1">
    <source>
        <dbReference type="ARBA" id="ARBA00005417"/>
    </source>
</evidence>
<dbReference type="InterPro" id="IPR003439">
    <property type="entry name" value="ABC_transporter-like_ATP-bd"/>
</dbReference>
<organism evidence="6">
    <name type="scientific">marine metagenome</name>
    <dbReference type="NCBI Taxonomy" id="408172"/>
    <lineage>
        <taxon>unclassified sequences</taxon>
        <taxon>metagenomes</taxon>
        <taxon>ecological metagenomes</taxon>
    </lineage>
</organism>
<accession>A0A381R013</accession>
<dbReference type="PROSITE" id="PS00211">
    <property type="entry name" value="ABC_TRANSPORTER_1"/>
    <property type="match status" value="1"/>
</dbReference>
<comment type="similarity">
    <text evidence="1">Belongs to the ABC transporter superfamily.</text>
</comment>
<evidence type="ECO:0000313" key="6">
    <source>
        <dbReference type="EMBL" id="SUZ85041.1"/>
    </source>
</evidence>
<dbReference type="InterPro" id="IPR027417">
    <property type="entry name" value="P-loop_NTPase"/>
</dbReference>
<dbReference type="GO" id="GO:0016887">
    <property type="term" value="F:ATP hydrolysis activity"/>
    <property type="evidence" value="ECO:0007669"/>
    <property type="project" value="InterPro"/>
</dbReference>
<dbReference type="GO" id="GO:0022857">
    <property type="term" value="F:transmembrane transporter activity"/>
    <property type="evidence" value="ECO:0007669"/>
    <property type="project" value="UniProtKB-ARBA"/>
</dbReference>
<keyword evidence="4" id="KW-0067">ATP-binding</keyword>
<gene>
    <name evidence="6" type="ORF">METZ01_LOCUS37895</name>
</gene>
<reference evidence="6" key="1">
    <citation type="submission" date="2018-05" db="EMBL/GenBank/DDBJ databases">
        <authorList>
            <person name="Lanie J.A."/>
            <person name="Ng W.-L."/>
            <person name="Kazmierczak K.M."/>
            <person name="Andrzejewski T.M."/>
            <person name="Davidsen T.M."/>
            <person name="Wayne K.J."/>
            <person name="Tettelin H."/>
            <person name="Glass J.I."/>
            <person name="Rusch D."/>
            <person name="Podicherti R."/>
            <person name="Tsui H.-C.T."/>
            <person name="Winkler M.E."/>
        </authorList>
    </citation>
    <scope>NUCLEOTIDE SEQUENCE</scope>
</reference>
<evidence type="ECO:0000256" key="4">
    <source>
        <dbReference type="ARBA" id="ARBA00022840"/>
    </source>
</evidence>
<dbReference type="GO" id="GO:0098796">
    <property type="term" value="C:membrane protein complex"/>
    <property type="evidence" value="ECO:0007669"/>
    <property type="project" value="UniProtKB-ARBA"/>
</dbReference>
<dbReference type="PANTHER" id="PTHR42798:SF2">
    <property type="entry name" value="ABC TRANSPORTER ATP-BINDING PROTEIN MG467-RELATED"/>
    <property type="match status" value="1"/>
</dbReference>
<dbReference type="AlphaFoldDB" id="A0A381R013"/>
<keyword evidence="2" id="KW-0813">Transport</keyword>
<dbReference type="PROSITE" id="PS50893">
    <property type="entry name" value="ABC_TRANSPORTER_2"/>
    <property type="match status" value="1"/>
</dbReference>
<protein>
    <recommendedName>
        <fullName evidence="5">ABC transporter domain-containing protein</fullName>
    </recommendedName>
</protein>
<dbReference type="EMBL" id="UINC01001617">
    <property type="protein sequence ID" value="SUZ85041.1"/>
    <property type="molecule type" value="Genomic_DNA"/>
</dbReference>
<dbReference type="SMART" id="SM00382">
    <property type="entry name" value="AAA"/>
    <property type="match status" value="1"/>
</dbReference>
<dbReference type="InterPro" id="IPR003593">
    <property type="entry name" value="AAA+_ATPase"/>
</dbReference>
<proteinExistence type="inferred from homology"/>
<evidence type="ECO:0000256" key="3">
    <source>
        <dbReference type="ARBA" id="ARBA00022741"/>
    </source>
</evidence>
<evidence type="ECO:0000256" key="2">
    <source>
        <dbReference type="ARBA" id="ARBA00022448"/>
    </source>
</evidence>
<dbReference type="CDD" id="cd03255">
    <property type="entry name" value="ABC_MJ0796_LolCDE_FtsE"/>
    <property type="match status" value="1"/>
</dbReference>
<dbReference type="SUPFAM" id="SSF52540">
    <property type="entry name" value="P-loop containing nucleoside triphosphate hydrolases"/>
    <property type="match status" value="1"/>
</dbReference>
<evidence type="ECO:0000259" key="5">
    <source>
        <dbReference type="PROSITE" id="PS50893"/>
    </source>
</evidence>
<sequence>MSCKGIARHFNEASGVLKVLTDVNLQISLGEKIAIIGSSGSGKTTLLHILGGLDQPTYGEIFLNGELFSNIDEIAKCKSRNNYIGFIYQFHHLLGEFSAQENVAFPLMIRGLNKKVALRKSKEMLGRVRLGDRLSHKPAALSGGERQRAAVARALITKPKIILADEPTGNLDSNNREEVLELLLELNDEIRTSLIIVTHDNAIAKKMDRILHLEDGIIHQL</sequence>
<name>A0A381R013_9ZZZZ</name>
<dbReference type="Pfam" id="PF00005">
    <property type="entry name" value="ABC_tran"/>
    <property type="match status" value="1"/>
</dbReference>
<keyword evidence="3" id="KW-0547">Nucleotide-binding</keyword>